<organism evidence="2 3">
    <name type="scientific">Blastococcus haudaquaticus</name>
    <dbReference type="NCBI Taxonomy" id="1938745"/>
    <lineage>
        <taxon>Bacteria</taxon>
        <taxon>Bacillati</taxon>
        <taxon>Actinomycetota</taxon>
        <taxon>Actinomycetes</taxon>
        <taxon>Geodermatophilales</taxon>
        <taxon>Geodermatophilaceae</taxon>
        <taxon>Blastococcus</taxon>
    </lineage>
</organism>
<sequence length="245" mass="25460">MEARAGSGMNDPAVAGRMRDDGMDARWDRITAVAGLLFIALILASFFTPATPDYPSSAEQLAAELTADRSGHQMALLLGFLGDIAVLVFLAGLWSRFRRHEGTGGMMSGLFAIASATFAATILVSEGLYLALIQAAESADPSTLPTIQALDYWVGICTVPAGVAMMIGATGAILGAHALPAWLGYLSGLTGVLLVLSLAGVYESDEESVLVTIGGFGGFLLFLVWALATSVVLLMRSRHHAGAAA</sequence>
<evidence type="ECO:0008006" key="4">
    <source>
        <dbReference type="Google" id="ProtNLM"/>
    </source>
</evidence>
<protein>
    <recommendedName>
        <fullName evidence="4">DUF4386 family protein</fullName>
    </recommendedName>
</protein>
<dbReference type="Proteomes" id="UP000219482">
    <property type="component" value="Unassembled WGS sequence"/>
</dbReference>
<keyword evidence="1" id="KW-1133">Transmembrane helix</keyword>
<evidence type="ECO:0000256" key="1">
    <source>
        <dbReference type="SAM" id="Phobius"/>
    </source>
</evidence>
<name>A0A286H7S2_9ACTN</name>
<feature type="transmembrane region" description="Helical" evidence="1">
    <location>
        <begin position="182"/>
        <end position="202"/>
    </location>
</feature>
<accession>A0A286H7S2</accession>
<keyword evidence="1" id="KW-0812">Transmembrane</keyword>
<evidence type="ECO:0000313" key="3">
    <source>
        <dbReference type="Proteomes" id="UP000219482"/>
    </source>
</evidence>
<keyword evidence="3" id="KW-1185">Reference proteome</keyword>
<gene>
    <name evidence="2" type="ORF">SAMN06272739_4375</name>
</gene>
<feature type="transmembrane region" description="Helical" evidence="1">
    <location>
        <begin position="109"/>
        <end position="132"/>
    </location>
</feature>
<evidence type="ECO:0000313" key="2">
    <source>
        <dbReference type="EMBL" id="SOE03818.1"/>
    </source>
</evidence>
<feature type="transmembrane region" description="Helical" evidence="1">
    <location>
        <begin position="74"/>
        <end position="97"/>
    </location>
</feature>
<dbReference type="AlphaFoldDB" id="A0A286H7S2"/>
<feature type="transmembrane region" description="Helical" evidence="1">
    <location>
        <begin position="152"/>
        <end position="175"/>
    </location>
</feature>
<keyword evidence="1" id="KW-0472">Membrane</keyword>
<proteinExistence type="predicted"/>
<feature type="transmembrane region" description="Helical" evidence="1">
    <location>
        <begin position="208"/>
        <end position="234"/>
    </location>
</feature>
<reference evidence="3" key="1">
    <citation type="submission" date="2017-09" db="EMBL/GenBank/DDBJ databases">
        <authorList>
            <person name="Varghese N."/>
            <person name="Submissions S."/>
        </authorList>
    </citation>
    <scope>NUCLEOTIDE SEQUENCE [LARGE SCALE GENOMIC DNA]</scope>
    <source>
        <strain evidence="3">DSM 44270</strain>
    </source>
</reference>
<dbReference type="EMBL" id="OCNK01000008">
    <property type="protein sequence ID" value="SOE03818.1"/>
    <property type="molecule type" value="Genomic_DNA"/>
</dbReference>
<feature type="transmembrane region" description="Helical" evidence="1">
    <location>
        <begin position="27"/>
        <end position="47"/>
    </location>
</feature>